<dbReference type="EMBL" id="MU006252">
    <property type="protein sequence ID" value="KAF2818407.1"/>
    <property type="molecule type" value="Genomic_DNA"/>
</dbReference>
<evidence type="ECO:0000256" key="4">
    <source>
        <dbReference type="PIRSR" id="PIRSR001112-1"/>
    </source>
</evidence>
<dbReference type="PIRSF" id="PIRSF001112">
    <property type="entry name" value="Epoxide_hydrolase"/>
    <property type="match status" value="1"/>
</dbReference>
<dbReference type="Proteomes" id="UP000799424">
    <property type="component" value="Unassembled WGS sequence"/>
</dbReference>
<dbReference type="InterPro" id="IPR016292">
    <property type="entry name" value="Epoxide_hydrolase"/>
</dbReference>
<keyword evidence="3 6" id="KW-0378">Hydrolase</keyword>
<reference evidence="6" key="1">
    <citation type="journal article" date="2020" name="Stud. Mycol.">
        <title>101 Dothideomycetes genomes: a test case for predicting lifestyles and emergence of pathogens.</title>
        <authorList>
            <person name="Haridas S."/>
            <person name="Albert R."/>
            <person name="Binder M."/>
            <person name="Bloem J."/>
            <person name="Labutti K."/>
            <person name="Salamov A."/>
            <person name="Andreopoulos B."/>
            <person name="Baker S."/>
            <person name="Barry K."/>
            <person name="Bills G."/>
            <person name="Bluhm B."/>
            <person name="Cannon C."/>
            <person name="Castanera R."/>
            <person name="Culley D."/>
            <person name="Daum C."/>
            <person name="Ezra D."/>
            <person name="Gonzalez J."/>
            <person name="Henrissat B."/>
            <person name="Kuo A."/>
            <person name="Liang C."/>
            <person name="Lipzen A."/>
            <person name="Lutzoni F."/>
            <person name="Magnuson J."/>
            <person name="Mondo S."/>
            <person name="Nolan M."/>
            <person name="Ohm R."/>
            <person name="Pangilinan J."/>
            <person name="Park H.-J."/>
            <person name="Ramirez L."/>
            <person name="Alfaro M."/>
            <person name="Sun H."/>
            <person name="Tritt A."/>
            <person name="Yoshinaga Y."/>
            <person name="Zwiers L.-H."/>
            <person name="Turgeon B."/>
            <person name="Goodwin S."/>
            <person name="Spatafora J."/>
            <person name="Crous P."/>
            <person name="Grigoriev I."/>
        </authorList>
    </citation>
    <scope>NUCLEOTIDE SEQUENCE</scope>
    <source>
        <strain evidence="6">CBS 113818</strain>
    </source>
</reference>
<name>A0A6A6ZDY9_9PLEO</name>
<evidence type="ECO:0000256" key="3">
    <source>
        <dbReference type="ARBA" id="ARBA00022801"/>
    </source>
</evidence>
<dbReference type="Gene3D" id="3.40.50.1820">
    <property type="entry name" value="alpha/beta hydrolase"/>
    <property type="match status" value="1"/>
</dbReference>
<keyword evidence="2" id="KW-0058">Aromatic hydrocarbons catabolism</keyword>
<dbReference type="OrthoDB" id="7130006at2759"/>
<dbReference type="GO" id="GO:0097176">
    <property type="term" value="P:epoxide metabolic process"/>
    <property type="evidence" value="ECO:0007669"/>
    <property type="project" value="TreeGrafter"/>
</dbReference>
<dbReference type="AlphaFoldDB" id="A0A6A6ZDY9"/>
<evidence type="ECO:0000259" key="5">
    <source>
        <dbReference type="Pfam" id="PF06441"/>
    </source>
</evidence>
<sequence length="391" mass="43956">MAHIRPFTVSIPEERLTELAWKLEHTSFPQAMDDISWESGTPLPDVVRLVEYWRTKFDWRRVEQEINKLPNFETSIEVNGFDPIDIHFLHQPSVVKGAIPLIFVHGWPGSFLEVTKLIPLLVDVEKTSGPAFHIKAGFGMKQYAETCHKLMLALGYDQYVSQGGDWGFVITRAMAQLYPSSLRAMHLNVVPSPPPSPSSPFAFAAFLFRHVLNLYSPAETAGLARTKELQKLGMGYHNVQSTRPQTVGYLLADSPAGLLAWIYEKLHYWSDEYQWTDDEICTWVSMYWFSRAGPAASVRTYYESLRGDVVLGLGGYLPGVKLGLTYFPKEIVRLPVAWGPTLGEVVYAHEYPHGGHFVAWERPESIAGDLRVMFGRGGGAYGVVEGRAGYD</sequence>
<accession>A0A6A6ZDY9</accession>
<evidence type="ECO:0000313" key="6">
    <source>
        <dbReference type="EMBL" id="KAF2818407.1"/>
    </source>
</evidence>
<dbReference type="SUPFAM" id="SSF53474">
    <property type="entry name" value="alpha/beta-Hydrolases"/>
    <property type="match status" value="1"/>
</dbReference>
<dbReference type="Pfam" id="PF06441">
    <property type="entry name" value="EHN"/>
    <property type="match status" value="1"/>
</dbReference>
<comment type="similarity">
    <text evidence="1">Belongs to the peptidase S33 family.</text>
</comment>
<proteinExistence type="inferred from homology"/>
<dbReference type="InterPro" id="IPR010497">
    <property type="entry name" value="Epoxide_hydro_N"/>
</dbReference>
<keyword evidence="7" id="KW-1185">Reference proteome</keyword>
<feature type="active site" description="Proton acceptor" evidence="4">
    <location>
        <position position="356"/>
    </location>
</feature>
<feature type="active site" description="Proton donor" evidence="4">
    <location>
        <position position="301"/>
    </location>
</feature>
<evidence type="ECO:0000313" key="7">
    <source>
        <dbReference type="Proteomes" id="UP000799424"/>
    </source>
</evidence>
<dbReference type="GO" id="GO:0004301">
    <property type="term" value="F:epoxide hydrolase activity"/>
    <property type="evidence" value="ECO:0007669"/>
    <property type="project" value="TreeGrafter"/>
</dbReference>
<dbReference type="PANTHER" id="PTHR21661">
    <property type="entry name" value="EPOXIDE HYDROLASE 1-RELATED"/>
    <property type="match status" value="1"/>
</dbReference>
<protein>
    <submittedName>
        <fullName evidence="6">Alpha/beta-hydrolase</fullName>
    </submittedName>
</protein>
<feature type="domain" description="Epoxide hydrolase N-terminal" evidence="5">
    <location>
        <begin position="4"/>
        <end position="114"/>
    </location>
</feature>
<evidence type="ECO:0000256" key="1">
    <source>
        <dbReference type="ARBA" id="ARBA00010088"/>
    </source>
</evidence>
<dbReference type="InterPro" id="IPR029058">
    <property type="entry name" value="AB_hydrolase_fold"/>
</dbReference>
<organism evidence="6 7">
    <name type="scientific">Ophiobolus disseminans</name>
    <dbReference type="NCBI Taxonomy" id="1469910"/>
    <lineage>
        <taxon>Eukaryota</taxon>
        <taxon>Fungi</taxon>
        <taxon>Dikarya</taxon>
        <taxon>Ascomycota</taxon>
        <taxon>Pezizomycotina</taxon>
        <taxon>Dothideomycetes</taxon>
        <taxon>Pleosporomycetidae</taxon>
        <taxon>Pleosporales</taxon>
        <taxon>Pleosporineae</taxon>
        <taxon>Phaeosphaeriaceae</taxon>
        <taxon>Ophiobolus</taxon>
    </lineage>
</organism>
<gene>
    <name evidence="6" type="ORF">CC86DRAFT_450517</name>
</gene>
<dbReference type="PANTHER" id="PTHR21661:SF35">
    <property type="entry name" value="EPOXIDE HYDROLASE"/>
    <property type="match status" value="1"/>
</dbReference>
<feature type="active site" description="Nucleophile" evidence="4">
    <location>
        <position position="165"/>
    </location>
</feature>
<evidence type="ECO:0000256" key="2">
    <source>
        <dbReference type="ARBA" id="ARBA00022797"/>
    </source>
</evidence>